<evidence type="ECO:0000313" key="3">
    <source>
        <dbReference type="Proteomes" id="UP000283509"/>
    </source>
</evidence>
<evidence type="ECO:0000256" key="1">
    <source>
        <dbReference type="SAM" id="Phobius"/>
    </source>
</evidence>
<reference evidence="2 3" key="2">
    <citation type="submission" date="2019-01" db="EMBL/GenBank/DDBJ databases">
        <title>The decoding of complex shrimp genome reveals the adaptation for benthos swimmer, frequently molting mechanism and breeding impact on genome.</title>
        <authorList>
            <person name="Sun Y."/>
            <person name="Gao Y."/>
            <person name="Yu Y."/>
        </authorList>
    </citation>
    <scope>NUCLEOTIDE SEQUENCE [LARGE SCALE GENOMIC DNA]</scope>
    <source>
        <tissue evidence="2">Muscle</tissue>
    </source>
</reference>
<keyword evidence="1" id="KW-0472">Membrane</keyword>
<name>A0A3R7M742_PENVA</name>
<feature type="transmembrane region" description="Helical" evidence="1">
    <location>
        <begin position="178"/>
        <end position="204"/>
    </location>
</feature>
<feature type="transmembrane region" description="Helical" evidence="1">
    <location>
        <begin position="284"/>
        <end position="310"/>
    </location>
</feature>
<keyword evidence="3" id="KW-1185">Reference proteome</keyword>
<protein>
    <submittedName>
        <fullName evidence="2">Uncharacterized protein</fullName>
    </submittedName>
</protein>
<gene>
    <name evidence="2" type="ORF">C7M84_007649</name>
</gene>
<feature type="transmembrane region" description="Helical" evidence="1">
    <location>
        <begin position="103"/>
        <end position="128"/>
    </location>
</feature>
<proteinExistence type="predicted"/>
<keyword evidence="1" id="KW-1133">Transmembrane helix</keyword>
<feature type="transmembrane region" description="Helical" evidence="1">
    <location>
        <begin position="149"/>
        <end position="172"/>
    </location>
</feature>
<sequence>MKVNKRLAFPGAISLCQSPSLRPASIQLTALVYAIPYLSQYSSFSVTPDILHHLLSFSIPSLDIKIIDLSSPYPSLSSPSLCFCLFSVPPPHPLLPRLFKRSFIFSSSSSPLFAGILLFDTAFTGPSLMNIAKATFPPKSALCSNTDRLPLLLVLPLNDVFALCSFSFYTFFSYSSFFFFLIPYVFLFFLIIIFIQISLTLLSSLPFPLPLSLSPFPLYFSPPLSLTCFDLFAHFLSPIPCFSSSPSSSLSLYLSPPPPSFPHSNFFFPLFLLPSLPSSPFPTVLFSFLHASLLSPFPPIILFSLPFTLFRCSPFIIRRVSLQPAHGHSGAAVTSPLLPPHPLTLPPHSLPDKLSPFPPFPTSSIPSSSSKFSLFPTPYHPFATIPSYLPPSLHDYLSPFPPFPDYLNPPPSSRLTPFLLPLPDFTSIAPCPTCPSPSLPWTPKAHIKPLLACLKTPGENRLPVTVNGRERNLLLA</sequence>
<dbReference type="AlphaFoldDB" id="A0A3R7M742"/>
<organism evidence="2 3">
    <name type="scientific">Penaeus vannamei</name>
    <name type="common">Whiteleg shrimp</name>
    <name type="synonym">Litopenaeus vannamei</name>
    <dbReference type="NCBI Taxonomy" id="6689"/>
    <lineage>
        <taxon>Eukaryota</taxon>
        <taxon>Metazoa</taxon>
        <taxon>Ecdysozoa</taxon>
        <taxon>Arthropoda</taxon>
        <taxon>Crustacea</taxon>
        <taxon>Multicrustacea</taxon>
        <taxon>Malacostraca</taxon>
        <taxon>Eumalacostraca</taxon>
        <taxon>Eucarida</taxon>
        <taxon>Decapoda</taxon>
        <taxon>Dendrobranchiata</taxon>
        <taxon>Penaeoidea</taxon>
        <taxon>Penaeidae</taxon>
        <taxon>Penaeus</taxon>
    </lineage>
</organism>
<reference evidence="2 3" key="1">
    <citation type="submission" date="2018-04" db="EMBL/GenBank/DDBJ databases">
        <authorList>
            <person name="Zhang X."/>
            <person name="Yuan J."/>
            <person name="Li F."/>
            <person name="Xiang J."/>
        </authorList>
    </citation>
    <scope>NUCLEOTIDE SEQUENCE [LARGE SCALE GENOMIC DNA]</scope>
    <source>
        <tissue evidence="2">Muscle</tissue>
    </source>
</reference>
<keyword evidence="1" id="KW-0812">Transmembrane</keyword>
<feature type="non-terminal residue" evidence="2">
    <location>
        <position position="476"/>
    </location>
</feature>
<dbReference type="Proteomes" id="UP000283509">
    <property type="component" value="Unassembled WGS sequence"/>
</dbReference>
<comment type="caution">
    <text evidence="2">The sequence shown here is derived from an EMBL/GenBank/DDBJ whole genome shotgun (WGS) entry which is preliminary data.</text>
</comment>
<dbReference type="EMBL" id="QCYY01001976">
    <property type="protein sequence ID" value="ROT73876.1"/>
    <property type="molecule type" value="Genomic_DNA"/>
</dbReference>
<accession>A0A3R7M742</accession>
<evidence type="ECO:0000313" key="2">
    <source>
        <dbReference type="EMBL" id="ROT73876.1"/>
    </source>
</evidence>